<dbReference type="SUPFAM" id="SSF53790">
    <property type="entry name" value="Tetrapyrrole methylase"/>
    <property type="match status" value="1"/>
</dbReference>
<evidence type="ECO:0000259" key="7">
    <source>
        <dbReference type="Pfam" id="PF00590"/>
    </source>
</evidence>
<dbReference type="PATRIC" id="fig|1618655.3.peg.504"/>
<dbReference type="InterPro" id="IPR014777">
    <property type="entry name" value="4pyrrole_Mease_sub1"/>
</dbReference>
<comment type="function">
    <text evidence="6">Catalyzes the 2'-O-methylation of the ribose of cytidine 1402 (C1402) in 16S rRNA.</text>
</comment>
<organism evidence="8 9">
    <name type="scientific">Candidatus Giovannonibacteria bacterium GW2011_GWB1_47_6b</name>
    <dbReference type="NCBI Taxonomy" id="1618655"/>
    <lineage>
        <taxon>Bacteria</taxon>
        <taxon>Candidatus Giovannoniibacteriota</taxon>
    </lineage>
</organism>
<sequence length="226" mass="25296">MSLFIVATPIGNLKDVTLRALEVLKSVDYIFAEDTRVTRKLLAHYGIKKSLLSFHEYSSQKDLQKIINLLQQGKNLAYVVDAGTPGISDPGGYLVRQVSGALPEEKIIPIPGASALIAALSVAGLPRDQFLFLGFPPAKKGRKRFFQQVLESKYPVVLYESPHRLTRTIHELSDIGLSMFECILIKEISKVYEQVVRMSIGELQKVISTEKKLRGEFVLVINKNIR</sequence>
<evidence type="ECO:0000256" key="6">
    <source>
        <dbReference type="HAMAP-Rule" id="MF_01877"/>
    </source>
</evidence>
<dbReference type="GO" id="GO:0005737">
    <property type="term" value="C:cytoplasm"/>
    <property type="evidence" value="ECO:0007669"/>
    <property type="project" value="UniProtKB-SubCell"/>
</dbReference>
<dbReference type="Gene3D" id="3.40.1010.10">
    <property type="entry name" value="Cobalt-precorrin-4 Transmethylase, Domain 1"/>
    <property type="match status" value="1"/>
</dbReference>
<evidence type="ECO:0000256" key="5">
    <source>
        <dbReference type="ARBA" id="ARBA00022691"/>
    </source>
</evidence>
<keyword evidence="1 6" id="KW-0963">Cytoplasm</keyword>
<feature type="domain" description="Tetrapyrrole methylase" evidence="7">
    <location>
        <begin position="3"/>
        <end position="203"/>
    </location>
</feature>
<dbReference type="AlphaFoldDB" id="A0A0G1W1V9"/>
<dbReference type="Proteomes" id="UP000034682">
    <property type="component" value="Unassembled WGS sequence"/>
</dbReference>
<dbReference type="PIRSF" id="PIRSF005917">
    <property type="entry name" value="MTase_YraL"/>
    <property type="match status" value="1"/>
</dbReference>
<dbReference type="PANTHER" id="PTHR46111">
    <property type="entry name" value="RIBOSOMAL RNA SMALL SUBUNIT METHYLTRANSFERASE I"/>
    <property type="match status" value="1"/>
</dbReference>
<dbReference type="InterPro" id="IPR014776">
    <property type="entry name" value="4pyrrole_Mease_sub2"/>
</dbReference>
<dbReference type="EC" id="2.1.1.198" evidence="6"/>
<evidence type="ECO:0000256" key="4">
    <source>
        <dbReference type="ARBA" id="ARBA00022679"/>
    </source>
</evidence>
<accession>A0A0G1W1V9</accession>
<keyword evidence="4 6" id="KW-0808">Transferase</keyword>
<dbReference type="NCBIfam" id="TIGR00096">
    <property type="entry name" value="16S rRNA (cytidine(1402)-2'-O)-methyltransferase"/>
    <property type="match status" value="1"/>
</dbReference>
<keyword evidence="5 6" id="KW-0949">S-adenosyl-L-methionine</keyword>
<proteinExistence type="inferred from homology"/>
<evidence type="ECO:0000256" key="1">
    <source>
        <dbReference type="ARBA" id="ARBA00022490"/>
    </source>
</evidence>
<dbReference type="InterPro" id="IPR008189">
    <property type="entry name" value="rRNA_ssu_MeTfrase_I"/>
</dbReference>
<dbReference type="EMBL" id="LCOK01000026">
    <property type="protein sequence ID" value="KKU76285.1"/>
    <property type="molecule type" value="Genomic_DNA"/>
</dbReference>
<dbReference type="HAMAP" id="MF_01877">
    <property type="entry name" value="16SrRNA_methyltr_I"/>
    <property type="match status" value="1"/>
</dbReference>
<comment type="subcellular location">
    <subcellularLocation>
        <location evidence="6">Cytoplasm</location>
    </subcellularLocation>
</comment>
<evidence type="ECO:0000256" key="3">
    <source>
        <dbReference type="ARBA" id="ARBA00022603"/>
    </source>
</evidence>
<comment type="caution">
    <text evidence="8">The sequence shown here is derived from an EMBL/GenBank/DDBJ whole genome shotgun (WGS) entry which is preliminary data.</text>
</comment>
<name>A0A0G1W1V9_9BACT</name>
<evidence type="ECO:0000313" key="8">
    <source>
        <dbReference type="EMBL" id="KKU76285.1"/>
    </source>
</evidence>
<dbReference type="Pfam" id="PF00590">
    <property type="entry name" value="TP_methylase"/>
    <property type="match status" value="1"/>
</dbReference>
<dbReference type="Gene3D" id="3.30.950.10">
    <property type="entry name" value="Methyltransferase, Cobalt-precorrin-4 Transmethylase, Domain 2"/>
    <property type="match status" value="1"/>
</dbReference>
<comment type="similarity">
    <text evidence="6">Belongs to the methyltransferase superfamily. RsmI family.</text>
</comment>
<gene>
    <name evidence="6" type="primary">rsmI</name>
    <name evidence="8" type="ORF">UY02_C0026G0007</name>
</gene>
<keyword evidence="3 6" id="KW-0489">Methyltransferase</keyword>
<dbReference type="PANTHER" id="PTHR46111:SF1">
    <property type="entry name" value="RIBOSOMAL RNA SMALL SUBUNIT METHYLTRANSFERASE I"/>
    <property type="match status" value="1"/>
</dbReference>
<dbReference type="InterPro" id="IPR035996">
    <property type="entry name" value="4pyrrol_Methylase_sf"/>
</dbReference>
<protein>
    <recommendedName>
        <fullName evidence="6">Ribosomal RNA small subunit methyltransferase I</fullName>
        <ecNumber evidence="6">2.1.1.198</ecNumber>
    </recommendedName>
    <alternativeName>
        <fullName evidence="6">16S rRNA 2'-O-ribose C1402 methyltransferase</fullName>
    </alternativeName>
    <alternativeName>
        <fullName evidence="6">rRNA (cytidine-2'-O-)-methyltransferase RsmI</fullName>
    </alternativeName>
</protein>
<comment type="catalytic activity">
    <reaction evidence="6">
        <text>cytidine(1402) in 16S rRNA + S-adenosyl-L-methionine = 2'-O-methylcytidine(1402) in 16S rRNA + S-adenosyl-L-homocysteine + H(+)</text>
        <dbReference type="Rhea" id="RHEA:42924"/>
        <dbReference type="Rhea" id="RHEA-COMP:10285"/>
        <dbReference type="Rhea" id="RHEA-COMP:10286"/>
        <dbReference type="ChEBI" id="CHEBI:15378"/>
        <dbReference type="ChEBI" id="CHEBI:57856"/>
        <dbReference type="ChEBI" id="CHEBI:59789"/>
        <dbReference type="ChEBI" id="CHEBI:74495"/>
        <dbReference type="ChEBI" id="CHEBI:82748"/>
        <dbReference type="EC" id="2.1.1.198"/>
    </reaction>
</comment>
<reference evidence="8 9" key="1">
    <citation type="journal article" date="2015" name="Nature">
        <title>rRNA introns, odd ribosomes, and small enigmatic genomes across a large radiation of phyla.</title>
        <authorList>
            <person name="Brown C.T."/>
            <person name="Hug L.A."/>
            <person name="Thomas B.C."/>
            <person name="Sharon I."/>
            <person name="Castelle C.J."/>
            <person name="Singh A."/>
            <person name="Wilkins M.J."/>
            <person name="Williams K.H."/>
            <person name="Banfield J.F."/>
        </authorList>
    </citation>
    <scope>NUCLEOTIDE SEQUENCE [LARGE SCALE GENOMIC DNA]</scope>
</reference>
<evidence type="ECO:0000313" key="9">
    <source>
        <dbReference type="Proteomes" id="UP000034682"/>
    </source>
</evidence>
<dbReference type="InterPro" id="IPR000878">
    <property type="entry name" value="4pyrrol_Mease"/>
</dbReference>
<keyword evidence="2 6" id="KW-0698">rRNA processing</keyword>
<evidence type="ECO:0000256" key="2">
    <source>
        <dbReference type="ARBA" id="ARBA00022552"/>
    </source>
</evidence>
<dbReference type="GO" id="GO:0070677">
    <property type="term" value="F:rRNA (cytosine-2'-O-)-methyltransferase activity"/>
    <property type="evidence" value="ECO:0007669"/>
    <property type="project" value="UniProtKB-UniRule"/>
</dbReference>
<dbReference type="CDD" id="cd11648">
    <property type="entry name" value="RsmI"/>
    <property type="match status" value="1"/>
</dbReference>